<dbReference type="EMBL" id="BNJG01000002">
    <property type="protein sequence ID" value="GHO57009.1"/>
    <property type="molecule type" value="Genomic_DNA"/>
</dbReference>
<dbReference type="Pfam" id="PF13481">
    <property type="entry name" value="AAA_25"/>
    <property type="match status" value="1"/>
</dbReference>
<keyword evidence="2" id="KW-1185">Reference proteome</keyword>
<comment type="caution">
    <text evidence="1">The sequence shown here is derived from an EMBL/GenBank/DDBJ whole genome shotgun (WGS) entry which is preliminary data.</text>
</comment>
<reference evidence="1 2" key="1">
    <citation type="journal article" date="2021" name="Int. J. Syst. Evol. Microbiol.">
        <title>Reticulibacter mediterranei gen. nov., sp. nov., within the new family Reticulibacteraceae fam. nov., and Ktedonospora formicarum gen. nov., sp. nov., Ktedonobacter robiniae sp. nov., Dictyobacter formicarum sp. nov. and Dictyobacter arantiisoli sp. nov., belonging to the class Ktedonobacteria.</title>
        <authorList>
            <person name="Yabe S."/>
            <person name="Zheng Y."/>
            <person name="Wang C.M."/>
            <person name="Sakai Y."/>
            <person name="Abe K."/>
            <person name="Yokota A."/>
            <person name="Donadio S."/>
            <person name="Cavaletti L."/>
            <person name="Monciardini P."/>
        </authorList>
    </citation>
    <scope>NUCLEOTIDE SEQUENCE [LARGE SCALE GENOMIC DNA]</scope>
    <source>
        <strain evidence="1 2">SOSP1-30</strain>
    </source>
</reference>
<gene>
    <name evidence="1" type="ORF">KSB_54840</name>
</gene>
<protein>
    <submittedName>
        <fullName evidence="1">Uncharacterized protein</fullName>
    </submittedName>
</protein>
<dbReference type="RefSeq" id="WP_201373454.1">
    <property type="nucleotide sequence ID" value="NZ_BNJG01000002.1"/>
</dbReference>
<dbReference type="SUPFAM" id="SSF52540">
    <property type="entry name" value="P-loop containing nucleoside triphosphate hydrolases"/>
    <property type="match status" value="1"/>
</dbReference>
<sequence>MKNATPGLTWLIEHILPRGELTVMQGPLHIGRSLLLLDWALCSATGKSWFGHLVHPGSVAFCSTEKLQDLGQRARAWYTAYQSDIDLPVQHTPISFFELEALSEENYLAASEQLVEEIKDMQDPPSLIILDVEGTNERQARVLAYRLWQYFGATVLLTSSDSSRDDILKLVPSGYKDEQEFLLHFPGTYGTSALQLRLQSVARPGKDFPPSHIIECSDQQSA</sequence>
<evidence type="ECO:0000313" key="2">
    <source>
        <dbReference type="Proteomes" id="UP000654345"/>
    </source>
</evidence>
<name>A0ABQ3UWF0_9CHLR</name>
<evidence type="ECO:0000313" key="1">
    <source>
        <dbReference type="EMBL" id="GHO57009.1"/>
    </source>
</evidence>
<proteinExistence type="predicted"/>
<accession>A0ABQ3UWF0</accession>
<dbReference type="InterPro" id="IPR027417">
    <property type="entry name" value="P-loop_NTPase"/>
</dbReference>
<dbReference type="Proteomes" id="UP000654345">
    <property type="component" value="Unassembled WGS sequence"/>
</dbReference>
<organism evidence="1 2">
    <name type="scientific">Ktedonobacter robiniae</name>
    <dbReference type="NCBI Taxonomy" id="2778365"/>
    <lineage>
        <taxon>Bacteria</taxon>
        <taxon>Bacillati</taxon>
        <taxon>Chloroflexota</taxon>
        <taxon>Ktedonobacteria</taxon>
        <taxon>Ktedonobacterales</taxon>
        <taxon>Ktedonobacteraceae</taxon>
        <taxon>Ktedonobacter</taxon>
    </lineage>
</organism>
<dbReference type="Gene3D" id="3.40.50.300">
    <property type="entry name" value="P-loop containing nucleotide triphosphate hydrolases"/>
    <property type="match status" value="1"/>
</dbReference>